<dbReference type="EMBL" id="KN837268">
    <property type="protein sequence ID" value="KIJ30138.1"/>
    <property type="molecule type" value="Genomic_DNA"/>
</dbReference>
<reference evidence="2 3" key="1">
    <citation type="submission" date="2014-06" db="EMBL/GenBank/DDBJ databases">
        <title>Evolutionary Origins and Diversification of the Mycorrhizal Mutualists.</title>
        <authorList>
            <consortium name="DOE Joint Genome Institute"/>
            <consortium name="Mycorrhizal Genomics Consortium"/>
            <person name="Kohler A."/>
            <person name="Kuo A."/>
            <person name="Nagy L.G."/>
            <person name="Floudas D."/>
            <person name="Copeland A."/>
            <person name="Barry K.W."/>
            <person name="Cichocki N."/>
            <person name="Veneault-Fourrey C."/>
            <person name="LaButti K."/>
            <person name="Lindquist E.A."/>
            <person name="Lipzen A."/>
            <person name="Lundell T."/>
            <person name="Morin E."/>
            <person name="Murat C."/>
            <person name="Riley R."/>
            <person name="Ohm R."/>
            <person name="Sun H."/>
            <person name="Tunlid A."/>
            <person name="Henrissat B."/>
            <person name="Grigoriev I.V."/>
            <person name="Hibbett D.S."/>
            <person name="Martin F."/>
        </authorList>
    </citation>
    <scope>NUCLEOTIDE SEQUENCE [LARGE SCALE GENOMIC DNA]</scope>
    <source>
        <strain evidence="2 3">SS14</strain>
    </source>
</reference>
<organism evidence="2 3">
    <name type="scientific">Sphaerobolus stellatus (strain SS14)</name>
    <dbReference type="NCBI Taxonomy" id="990650"/>
    <lineage>
        <taxon>Eukaryota</taxon>
        <taxon>Fungi</taxon>
        <taxon>Dikarya</taxon>
        <taxon>Basidiomycota</taxon>
        <taxon>Agaricomycotina</taxon>
        <taxon>Agaricomycetes</taxon>
        <taxon>Phallomycetidae</taxon>
        <taxon>Geastrales</taxon>
        <taxon>Sphaerobolaceae</taxon>
        <taxon>Sphaerobolus</taxon>
    </lineage>
</organism>
<dbReference type="AlphaFoldDB" id="A0A0C9TK74"/>
<protein>
    <submittedName>
        <fullName evidence="2">Uncharacterized protein</fullName>
    </submittedName>
</protein>
<evidence type="ECO:0000313" key="3">
    <source>
        <dbReference type="Proteomes" id="UP000054279"/>
    </source>
</evidence>
<feature type="region of interest" description="Disordered" evidence="1">
    <location>
        <begin position="127"/>
        <end position="172"/>
    </location>
</feature>
<keyword evidence="3" id="KW-1185">Reference proteome</keyword>
<dbReference type="Proteomes" id="UP000054279">
    <property type="component" value="Unassembled WGS sequence"/>
</dbReference>
<gene>
    <name evidence="2" type="ORF">M422DRAFT_268385</name>
</gene>
<evidence type="ECO:0000256" key="1">
    <source>
        <dbReference type="SAM" id="MobiDB-lite"/>
    </source>
</evidence>
<sequence length="172" mass="18769">MSVHAGRPAKRVNDERTRHRVLSHAPFKSDSVNTQKSTLTVLWDSGTHREFKWVSSVWGVPGEGTMVGRKPTAEGTWHSPPFVHAFDDNPWLQRLPQLPPEAQTYMPYYVGYYYASAPLSAPITTTTTTTTTKATPSTSASTSASPSTTSKPHPQHSTSTTSHPPATASTHP</sequence>
<proteinExistence type="predicted"/>
<name>A0A0C9TK74_SPHS4</name>
<accession>A0A0C9TK74</accession>
<evidence type="ECO:0000313" key="2">
    <source>
        <dbReference type="EMBL" id="KIJ30138.1"/>
    </source>
</evidence>
<dbReference type="HOGENOM" id="CLU_1556247_0_0_1"/>